<organism evidence="4 5">
    <name type="scientific">Kazachstania africana (strain ATCC 22294 / BCRC 22015 / CBS 2517 / CECT 1963 / NBRC 1671 / NRRL Y-8276)</name>
    <name type="common">Yeast</name>
    <name type="synonym">Kluyveromyces africanus</name>
    <dbReference type="NCBI Taxonomy" id="1071382"/>
    <lineage>
        <taxon>Eukaryota</taxon>
        <taxon>Fungi</taxon>
        <taxon>Dikarya</taxon>
        <taxon>Ascomycota</taxon>
        <taxon>Saccharomycotina</taxon>
        <taxon>Saccharomycetes</taxon>
        <taxon>Saccharomycetales</taxon>
        <taxon>Saccharomycetaceae</taxon>
        <taxon>Kazachstania</taxon>
    </lineage>
</organism>
<evidence type="ECO:0000256" key="3">
    <source>
        <dbReference type="SAM" id="MobiDB-lite"/>
    </source>
</evidence>
<name>H2ARI0_KAZAF</name>
<dbReference type="InterPro" id="IPR051750">
    <property type="entry name" value="Trans-sulfuration_enzymes"/>
</dbReference>
<dbReference type="Gene3D" id="3.40.640.10">
    <property type="entry name" value="Type I PLP-dependent aspartate aminotransferase-like (Major domain)"/>
    <property type="match status" value="1"/>
</dbReference>
<dbReference type="InterPro" id="IPR015422">
    <property type="entry name" value="PyrdxlP-dep_Trfase_small"/>
</dbReference>
<dbReference type="eggNOG" id="KOG0053">
    <property type="taxonomic scope" value="Eukaryota"/>
</dbReference>
<keyword evidence="5" id="KW-1185">Reference proteome</keyword>
<dbReference type="InterPro" id="IPR015424">
    <property type="entry name" value="PyrdxlP-dep_Trfase"/>
</dbReference>
<dbReference type="RefSeq" id="XP_003956115.1">
    <property type="nucleotide sequence ID" value="XM_003956066.1"/>
</dbReference>
<dbReference type="OrthoDB" id="10047078at2759"/>
<dbReference type="PANTHER" id="PTHR42699">
    <property type="match status" value="1"/>
</dbReference>
<dbReference type="Pfam" id="PF01053">
    <property type="entry name" value="Cys_Met_Meta_PP"/>
    <property type="match status" value="1"/>
</dbReference>
<dbReference type="AlphaFoldDB" id="H2ARI0"/>
<dbReference type="SUPFAM" id="SSF53383">
    <property type="entry name" value="PLP-dependent transferases"/>
    <property type="match status" value="1"/>
</dbReference>
<proteinExistence type="predicted"/>
<dbReference type="EMBL" id="HE650822">
    <property type="protein sequence ID" value="CCF56980.1"/>
    <property type="molecule type" value="Genomic_DNA"/>
</dbReference>
<feature type="region of interest" description="Disordered" evidence="3">
    <location>
        <begin position="243"/>
        <end position="262"/>
    </location>
</feature>
<dbReference type="KEGG" id="kaf:KAFR_0B06830"/>
<evidence type="ECO:0000256" key="2">
    <source>
        <dbReference type="ARBA" id="ARBA00022898"/>
    </source>
</evidence>
<evidence type="ECO:0000313" key="4">
    <source>
        <dbReference type="EMBL" id="CCF56980.1"/>
    </source>
</evidence>
<evidence type="ECO:0000256" key="1">
    <source>
        <dbReference type="ARBA" id="ARBA00001933"/>
    </source>
</evidence>
<dbReference type="HOGENOM" id="CLU_011302_1_1_1"/>
<dbReference type="GeneID" id="13884861"/>
<dbReference type="PANTHER" id="PTHR42699:SF1">
    <property type="entry name" value="CYSTATHIONINE GAMMA-SYNTHASE-RELATED"/>
    <property type="match status" value="1"/>
</dbReference>
<gene>
    <name evidence="4" type="primary">KAFR0B06830</name>
    <name evidence="4" type="ORF">KAFR_0B06830</name>
</gene>
<evidence type="ECO:0000313" key="5">
    <source>
        <dbReference type="Proteomes" id="UP000005220"/>
    </source>
</evidence>
<reference evidence="4 5" key="1">
    <citation type="journal article" date="2011" name="Proc. Natl. Acad. Sci. U.S.A.">
        <title>Evolutionary erosion of yeast sex chromosomes by mating-type switching accidents.</title>
        <authorList>
            <person name="Gordon J.L."/>
            <person name="Armisen D."/>
            <person name="Proux-Wera E."/>
            <person name="Oheigeartaigh S.S."/>
            <person name="Byrne K.P."/>
            <person name="Wolfe K.H."/>
        </authorList>
    </citation>
    <scope>NUCLEOTIDE SEQUENCE [LARGE SCALE GENOMIC DNA]</scope>
    <source>
        <strain evidence="5">ATCC 22294 / BCRC 22015 / CBS 2517 / CECT 1963 / NBRC 1671 / NRRL Y-8276</strain>
    </source>
</reference>
<keyword evidence="2" id="KW-0663">Pyridoxal phosphate</keyword>
<feature type="region of interest" description="Disordered" evidence="3">
    <location>
        <begin position="208"/>
        <end position="234"/>
    </location>
</feature>
<dbReference type="InterPro" id="IPR015421">
    <property type="entry name" value="PyrdxlP-dep_Trfase_major"/>
</dbReference>
<dbReference type="Proteomes" id="UP000005220">
    <property type="component" value="Chromosome 2"/>
</dbReference>
<dbReference type="Gene3D" id="3.90.1150.10">
    <property type="entry name" value="Aspartate Aminotransferase, domain 1"/>
    <property type="match status" value="1"/>
</dbReference>
<accession>H2ARI0</accession>
<dbReference type="GO" id="GO:0030170">
    <property type="term" value="F:pyridoxal phosphate binding"/>
    <property type="evidence" value="ECO:0007669"/>
    <property type="project" value="InterPro"/>
</dbReference>
<comment type="cofactor">
    <cofactor evidence="1">
        <name>pyridoxal 5'-phosphate</name>
        <dbReference type="ChEBI" id="CHEBI:597326"/>
    </cofactor>
</comment>
<dbReference type="GO" id="GO:0003962">
    <property type="term" value="F:cystathionine gamma-synthase activity"/>
    <property type="evidence" value="ECO:0007669"/>
    <property type="project" value="TreeGrafter"/>
</dbReference>
<dbReference type="InParanoid" id="H2ARI0"/>
<dbReference type="STRING" id="1071382.H2ARI0"/>
<dbReference type="FunCoup" id="H2ARI0">
    <property type="interactions" value="214"/>
</dbReference>
<evidence type="ECO:0008006" key="6">
    <source>
        <dbReference type="Google" id="ProtNLM"/>
    </source>
</evidence>
<protein>
    <recommendedName>
        <fullName evidence="6">Cystathionine gamma-synthase</fullName>
    </recommendedName>
</protein>
<dbReference type="InterPro" id="IPR000277">
    <property type="entry name" value="Cys/Met-Metab_PyrdxlP-dep_enz"/>
</dbReference>
<dbReference type="GO" id="GO:0019346">
    <property type="term" value="P:transsulfuration"/>
    <property type="evidence" value="ECO:0007669"/>
    <property type="project" value="InterPro"/>
</dbReference>
<sequence length="667" mass="75870">MARMFGKIDDPIPSKDDHPISVNLPTWDSAIEYAKNPSVFENGYPRMKLNKSVARLCDILNDKYAKDNELCLCFPSYNVAKRCREYIRHGSNDSNVKVRILQLATSKPLNEGERQFKMESKIAVVFMLKNYYDLAREYWELSGEIVSSRLAQYVQNELFMAEKNVTQQELIRNNSPSTIKLSMNERAKTLLKKRITINIANLNTENEDENYHFKDDEEDENGRSNSNRDEDNNSVNSIHLYDVNDDNTVVNSTDNDSDSDQVFDSMVPAEPIEMGSNIEFLENEENDSEFQNDIDGGSDEGNEETSVEVNCETDIFLFPTGMAALFTVHRLLLKYDSERIERSRSIMNNSISGESNILHKKTVVFGFSYPDTYKMLKTLNNVYCLPYVSEIDCMNKLKNILHSGEQILAVLIEAPSTPLLKMGNLLELKELSNLFGFIIIVDETVGGFFNVDALVHADVVCTSLTKIFSGDVGNVMAGAMALNSNSTIYNFAKDFLIDNNEFEDNLWCEDAIIMERNSRDFIAKMLKINYTTDYLLDKVLIPHIGEHNLFKKIYHPRLTSNETKQNYEKIKCKSDGGYGGVFSIDFNNLEQAKLFYNCLNVAKGPSLGTTMTLACPYTILYHYADIEKVSKYGLSESLIRVSVGLENRKQLCQLFQAAIDEAMKILK</sequence>